<dbReference type="Gene3D" id="3.40.50.10840">
    <property type="entry name" value="Putative sugar-binding, N-terminal domain"/>
    <property type="match status" value="1"/>
</dbReference>
<feature type="domain" description="Four-carbon acid sugar kinase N-terminal" evidence="7">
    <location>
        <begin position="12"/>
        <end position="248"/>
    </location>
</feature>
<dbReference type="SUPFAM" id="SSF142764">
    <property type="entry name" value="YgbK-like"/>
    <property type="match status" value="1"/>
</dbReference>
<evidence type="ECO:0000313" key="9">
    <source>
        <dbReference type="EMBL" id="SCB23717.1"/>
    </source>
</evidence>
<evidence type="ECO:0000256" key="4">
    <source>
        <dbReference type="ARBA" id="ARBA00022777"/>
    </source>
</evidence>
<dbReference type="EMBL" id="FMAH01000009">
    <property type="protein sequence ID" value="SCB23717.1"/>
    <property type="molecule type" value="Genomic_DNA"/>
</dbReference>
<dbReference type="GO" id="GO:0016301">
    <property type="term" value="F:kinase activity"/>
    <property type="evidence" value="ECO:0007669"/>
    <property type="project" value="UniProtKB-KW"/>
</dbReference>
<keyword evidence="10" id="KW-1185">Reference proteome</keyword>
<dbReference type="RefSeq" id="WP_092846781.1">
    <property type="nucleotide sequence ID" value="NZ_FMAH01000009.1"/>
</dbReference>
<dbReference type="OrthoDB" id="7686359at2"/>
<keyword evidence="5" id="KW-0067">ATP-binding</keyword>
<keyword evidence="6" id="KW-0119">Carbohydrate metabolism</keyword>
<proteinExistence type="inferred from homology"/>
<dbReference type="Proteomes" id="UP000199435">
    <property type="component" value="Unassembled WGS sequence"/>
</dbReference>
<accession>A0A1C3V7Y2</accession>
<protein>
    <submittedName>
        <fullName evidence="9">Uncharacterized conserved protein YgbK, DUF1537 family</fullName>
    </submittedName>
</protein>
<feature type="domain" description="Four-carbon acid sugar kinase nucleotide binding" evidence="8">
    <location>
        <begin position="276"/>
        <end position="448"/>
    </location>
</feature>
<evidence type="ECO:0000256" key="5">
    <source>
        <dbReference type="ARBA" id="ARBA00022840"/>
    </source>
</evidence>
<evidence type="ECO:0000259" key="8">
    <source>
        <dbReference type="Pfam" id="PF17042"/>
    </source>
</evidence>
<dbReference type="GO" id="GO:0005524">
    <property type="term" value="F:ATP binding"/>
    <property type="evidence" value="ECO:0007669"/>
    <property type="project" value="UniProtKB-KW"/>
</dbReference>
<keyword evidence="4" id="KW-0418">Kinase</keyword>
<evidence type="ECO:0000259" key="7">
    <source>
        <dbReference type="Pfam" id="PF07005"/>
    </source>
</evidence>
<dbReference type="InterPro" id="IPR037051">
    <property type="entry name" value="4-carb_acid_sugar_kinase_N_sf"/>
</dbReference>
<dbReference type="AlphaFoldDB" id="A0A1C3V7Y2"/>
<gene>
    <name evidence="9" type="ORF">GA0061102_1009108</name>
</gene>
<name>A0A1C3V7Y2_9HYPH</name>
<dbReference type="InterPro" id="IPR010737">
    <property type="entry name" value="4-carb_acid_sugar_kinase_N"/>
</dbReference>
<keyword evidence="2" id="KW-0808">Transferase</keyword>
<dbReference type="InterPro" id="IPR042213">
    <property type="entry name" value="NBD_C_sf"/>
</dbReference>
<evidence type="ECO:0000313" key="10">
    <source>
        <dbReference type="Proteomes" id="UP000199435"/>
    </source>
</evidence>
<dbReference type="Pfam" id="PF17042">
    <property type="entry name" value="NBD_C"/>
    <property type="match status" value="1"/>
</dbReference>
<evidence type="ECO:0000256" key="3">
    <source>
        <dbReference type="ARBA" id="ARBA00022741"/>
    </source>
</evidence>
<evidence type="ECO:0000256" key="6">
    <source>
        <dbReference type="ARBA" id="ARBA00023277"/>
    </source>
</evidence>
<sequence length="458" mass="48431">MTAPGLPSGPLLGFYGDDFTGSTAVLEAMTLAGLPAVLFLQAPDAELLSHFSDCRAIGIAGIARSQNRAWMSQHLPSIYHVLADLGAAITHYKVCSTFDSSAELGSIGHAIDLAAPIFSSGWIPLVVASPDIGRYQTFGNLFALAGDRVHRLDRHPTMAHHPVTPMSEADVRLHLARQTDRLIGLIDFVAMKHGRSDEALCVERDRGAEIVALDVIDNDTLTEAGRLIWTYRGARQFAVGSQGLEHALIAYWRSEGLLPTDPAQKFHAGMAQEIVCASGSCSPVTAKQIAHAEEAGFELIRLDAALAVDPEAWQSELGRAGDLALVALGAGRSPLMYTAVGPDDPALVRMKDAIRTSGTSTEIANERIGAGLGETVFRVMHDGKVARAAIAGGDTSGHAALKLGIQALTFLAPIAPGVPLCRAHSSDSHESNYEVALKGGQMGPPEFFSIVRNGGRAA</sequence>
<reference evidence="10" key="1">
    <citation type="submission" date="2016-08" db="EMBL/GenBank/DDBJ databases">
        <authorList>
            <person name="Varghese N."/>
            <person name="Submissions Spin"/>
        </authorList>
    </citation>
    <scope>NUCLEOTIDE SEQUENCE [LARGE SCALE GENOMIC DNA]</scope>
    <source>
        <strain evidence="10">HAMBI 2971</strain>
    </source>
</reference>
<organism evidence="9 10">
    <name type="scientific">Rhizobium miluonense</name>
    <dbReference type="NCBI Taxonomy" id="411945"/>
    <lineage>
        <taxon>Bacteria</taxon>
        <taxon>Pseudomonadati</taxon>
        <taxon>Pseudomonadota</taxon>
        <taxon>Alphaproteobacteria</taxon>
        <taxon>Hyphomicrobiales</taxon>
        <taxon>Rhizobiaceae</taxon>
        <taxon>Rhizobium/Agrobacterium group</taxon>
        <taxon>Rhizobium</taxon>
    </lineage>
</organism>
<dbReference type="STRING" id="411945.GA0061102_1009108"/>
<keyword evidence="3" id="KW-0547">Nucleotide-binding</keyword>
<comment type="similarity">
    <text evidence="1">Belongs to the four-carbon acid sugar kinase family.</text>
</comment>
<evidence type="ECO:0000256" key="1">
    <source>
        <dbReference type="ARBA" id="ARBA00005715"/>
    </source>
</evidence>
<dbReference type="InterPro" id="IPR031475">
    <property type="entry name" value="NBD_C"/>
</dbReference>
<dbReference type="Pfam" id="PF07005">
    <property type="entry name" value="SBD_N"/>
    <property type="match status" value="1"/>
</dbReference>
<dbReference type="Gene3D" id="3.40.980.20">
    <property type="entry name" value="Four-carbon acid sugar kinase, nucleotide binding domain"/>
    <property type="match status" value="1"/>
</dbReference>
<evidence type="ECO:0000256" key="2">
    <source>
        <dbReference type="ARBA" id="ARBA00022679"/>
    </source>
</evidence>